<dbReference type="InterPro" id="IPR050065">
    <property type="entry name" value="GlmU-like"/>
</dbReference>
<dbReference type="EMBL" id="DTIN01000040">
    <property type="protein sequence ID" value="HFX14245.1"/>
    <property type="molecule type" value="Genomic_DNA"/>
</dbReference>
<evidence type="ECO:0000256" key="3">
    <source>
        <dbReference type="ARBA" id="ARBA00005208"/>
    </source>
</evidence>
<evidence type="ECO:0000256" key="4">
    <source>
        <dbReference type="ARBA" id="ARBA00022490"/>
    </source>
</evidence>
<sequence length="304" mass="34529">MNGFKAIILAAGQGKRMRTELPKVLHPLYESNLLDFLLDTIKSVFGENYILVVSPKIKALISDNDHMVVQDVPLGTGDAIKRAEEKLGNFSGNLVIFPGDVPLVEENTIRDLCREHIEKNNDCTLVTTFLEDPKGYGRVVRDFNGNVLKIVEEKDADEEEKNIKEINTSIYVFKWMYLKEILPLLSNNNAQGEFYLTDAIRYFVKKGKKVGVFHVNKEEVLGANTQEELAFLRKILKNKINKKHMENGVIMIEPENVVIGKKTNIEHDVIVYPFSFIFGDINLKKGAIIGPYSYININKRVKGE</sequence>
<keyword evidence="13" id="KW-0961">Cell wall biogenesis/degradation</keyword>
<comment type="pathway">
    <text evidence="2">Nucleotide-sugar biosynthesis; UDP-N-acetyl-alpha-D-glucosamine biosynthesis; N-acetyl-alpha-D-glucosamine 1-phosphate from alpha-D-glucosamine 6-phosphate (route II): step 2/2.</text>
</comment>
<dbReference type="Gene3D" id="3.90.550.10">
    <property type="entry name" value="Spore Coat Polysaccharide Biosynthesis Protein SpsA, Chain A"/>
    <property type="match status" value="1"/>
</dbReference>
<evidence type="ECO:0000313" key="18">
    <source>
        <dbReference type="EMBL" id="HFX14245.1"/>
    </source>
</evidence>
<proteinExistence type="predicted"/>
<dbReference type="GO" id="GO:0009252">
    <property type="term" value="P:peptidoglycan biosynthetic process"/>
    <property type="evidence" value="ECO:0007669"/>
    <property type="project" value="UniProtKB-KW"/>
</dbReference>
<evidence type="ECO:0000256" key="15">
    <source>
        <dbReference type="ARBA" id="ARBA00048493"/>
    </source>
</evidence>
<dbReference type="Pfam" id="PF00483">
    <property type="entry name" value="NTP_transferase"/>
    <property type="match status" value="1"/>
</dbReference>
<evidence type="ECO:0000256" key="8">
    <source>
        <dbReference type="ARBA" id="ARBA00022842"/>
    </source>
</evidence>
<evidence type="ECO:0000256" key="7">
    <source>
        <dbReference type="ARBA" id="ARBA00022723"/>
    </source>
</evidence>
<dbReference type="CDD" id="cd02540">
    <property type="entry name" value="GT2_GlmU_N_bac"/>
    <property type="match status" value="1"/>
</dbReference>
<keyword evidence="10" id="KW-0573">Peptidoglycan synthesis</keyword>
<accession>A0A7C3RXM2</accession>
<protein>
    <submittedName>
        <fullName evidence="18">GcaD protein</fullName>
    </submittedName>
</protein>
<evidence type="ECO:0000259" key="17">
    <source>
        <dbReference type="Pfam" id="PF00483"/>
    </source>
</evidence>
<comment type="catalytic activity">
    <reaction evidence="15">
        <text>N-acetyl-alpha-D-glucosamine 1-phosphate + UTP + H(+) = UDP-N-acetyl-alpha-D-glucosamine + diphosphate</text>
        <dbReference type="Rhea" id="RHEA:13509"/>
        <dbReference type="ChEBI" id="CHEBI:15378"/>
        <dbReference type="ChEBI" id="CHEBI:33019"/>
        <dbReference type="ChEBI" id="CHEBI:46398"/>
        <dbReference type="ChEBI" id="CHEBI:57705"/>
        <dbReference type="ChEBI" id="CHEBI:57776"/>
        <dbReference type="EC" id="2.7.7.23"/>
    </reaction>
</comment>
<dbReference type="InterPro" id="IPR011004">
    <property type="entry name" value="Trimer_LpxA-like_sf"/>
</dbReference>
<dbReference type="PANTHER" id="PTHR43584">
    <property type="entry name" value="NUCLEOTIDYL TRANSFERASE"/>
    <property type="match status" value="1"/>
</dbReference>
<dbReference type="GO" id="GO:0008360">
    <property type="term" value="P:regulation of cell shape"/>
    <property type="evidence" value="ECO:0007669"/>
    <property type="project" value="UniProtKB-KW"/>
</dbReference>
<dbReference type="PANTHER" id="PTHR43584:SF3">
    <property type="entry name" value="BIFUNCTIONAL PROTEIN GLMU"/>
    <property type="match status" value="1"/>
</dbReference>
<dbReference type="InterPro" id="IPR005835">
    <property type="entry name" value="NTP_transferase_dom"/>
</dbReference>
<keyword evidence="6" id="KW-0548">Nucleotidyltransferase</keyword>
<dbReference type="GO" id="GO:0003977">
    <property type="term" value="F:UDP-N-acetylglucosamine diphosphorylase activity"/>
    <property type="evidence" value="ECO:0007669"/>
    <property type="project" value="UniProtKB-EC"/>
</dbReference>
<dbReference type="Gene3D" id="2.160.10.10">
    <property type="entry name" value="Hexapeptide repeat proteins"/>
    <property type="match status" value="1"/>
</dbReference>
<comment type="cofactor">
    <cofactor evidence="1">
        <name>Mg(2+)</name>
        <dbReference type="ChEBI" id="CHEBI:18420"/>
    </cofactor>
</comment>
<dbReference type="InterPro" id="IPR029044">
    <property type="entry name" value="Nucleotide-diphossugar_trans"/>
</dbReference>
<evidence type="ECO:0000256" key="12">
    <source>
        <dbReference type="ARBA" id="ARBA00023315"/>
    </source>
</evidence>
<dbReference type="SUPFAM" id="SSF51161">
    <property type="entry name" value="Trimeric LpxA-like enzymes"/>
    <property type="match status" value="1"/>
</dbReference>
<evidence type="ECO:0000256" key="6">
    <source>
        <dbReference type="ARBA" id="ARBA00022695"/>
    </source>
</evidence>
<keyword evidence="7" id="KW-0479">Metal-binding</keyword>
<dbReference type="GO" id="GO:0046872">
    <property type="term" value="F:metal ion binding"/>
    <property type="evidence" value="ECO:0007669"/>
    <property type="project" value="UniProtKB-KW"/>
</dbReference>
<name>A0A7C3RXM2_DICTH</name>
<dbReference type="AlphaFoldDB" id="A0A7C3RXM2"/>
<keyword evidence="5" id="KW-0808">Transferase</keyword>
<evidence type="ECO:0000256" key="9">
    <source>
        <dbReference type="ARBA" id="ARBA00022960"/>
    </source>
</evidence>
<evidence type="ECO:0000256" key="10">
    <source>
        <dbReference type="ARBA" id="ARBA00022984"/>
    </source>
</evidence>
<keyword evidence="8" id="KW-0460">Magnesium</keyword>
<evidence type="ECO:0000256" key="13">
    <source>
        <dbReference type="ARBA" id="ARBA00023316"/>
    </source>
</evidence>
<comment type="catalytic activity">
    <reaction evidence="14">
        <text>alpha-D-glucosamine 1-phosphate + acetyl-CoA = N-acetyl-alpha-D-glucosamine 1-phosphate + CoA + H(+)</text>
        <dbReference type="Rhea" id="RHEA:13725"/>
        <dbReference type="ChEBI" id="CHEBI:15378"/>
        <dbReference type="ChEBI" id="CHEBI:57287"/>
        <dbReference type="ChEBI" id="CHEBI:57288"/>
        <dbReference type="ChEBI" id="CHEBI:57776"/>
        <dbReference type="ChEBI" id="CHEBI:58516"/>
        <dbReference type="EC" id="2.3.1.157"/>
    </reaction>
</comment>
<reference evidence="18" key="1">
    <citation type="journal article" date="2020" name="mSystems">
        <title>Genome- and Community-Level Interaction Insights into Carbon Utilization and Element Cycling Functions of Hydrothermarchaeota in Hydrothermal Sediment.</title>
        <authorList>
            <person name="Zhou Z."/>
            <person name="Liu Y."/>
            <person name="Xu W."/>
            <person name="Pan J."/>
            <person name="Luo Z.H."/>
            <person name="Li M."/>
        </authorList>
    </citation>
    <scope>NUCLEOTIDE SEQUENCE [LARGE SCALE GENOMIC DNA]</scope>
    <source>
        <strain evidence="18">SpSt-81</strain>
    </source>
</reference>
<comment type="function">
    <text evidence="16">Catalyzes the last two sequential reactions in the de novo biosynthetic pathway for UDP-N-acetylglucosamine (UDP-GlcNAc). The C-terminal domain catalyzes the transfer of acetyl group from acetyl coenzyme A to glucosamine-1-phosphate (GlcN-1-P) to produce N-acetylglucosamine-1-phosphate (GlcNAc-1-P), which is converted into UDP-GlcNAc by the transfer of uridine 5-monophosphate (from uridine 5-triphosphate), a reaction catalyzed by the N-terminal domain.</text>
</comment>
<keyword evidence="12" id="KW-0012">Acyltransferase</keyword>
<keyword evidence="4" id="KW-0963">Cytoplasm</keyword>
<evidence type="ECO:0000256" key="2">
    <source>
        <dbReference type="ARBA" id="ARBA00005166"/>
    </source>
</evidence>
<dbReference type="SUPFAM" id="SSF53448">
    <property type="entry name" value="Nucleotide-diphospho-sugar transferases"/>
    <property type="match status" value="1"/>
</dbReference>
<gene>
    <name evidence="18" type="ORF">ENW00_08935</name>
</gene>
<organism evidence="18">
    <name type="scientific">Dictyoglomus thermophilum</name>
    <dbReference type="NCBI Taxonomy" id="14"/>
    <lineage>
        <taxon>Bacteria</taxon>
        <taxon>Pseudomonadati</taxon>
        <taxon>Dictyoglomota</taxon>
        <taxon>Dictyoglomia</taxon>
        <taxon>Dictyoglomales</taxon>
        <taxon>Dictyoglomaceae</taxon>
        <taxon>Dictyoglomus</taxon>
    </lineage>
</organism>
<keyword evidence="9" id="KW-0133">Cell shape</keyword>
<keyword evidence="11" id="KW-0511">Multifunctional enzyme</keyword>
<evidence type="ECO:0000256" key="11">
    <source>
        <dbReference type="ARBA" id="ARBA00023268"/>
    </source>
</evidence>
<dbReference type="GO" id="GO:0019134">
    <property type="term" value="F:glucosamine-1-phosphate N-acetyltransferase activity"/>
    <property type="evidence" value="ECO:0007669"/>
    <property type="project" value="UniProtKB-EC"/>
</dbReference>
<comment type="pathway">
    <text evidence="3">Nucleotide-sugar biosynthesis; UDP-N-acetyl-alpha-D-glucosamine biosynthesis; UDP-N-acetyl-alpha-D-glucosamine from N-acetyl-alpha-D-glucosamine 1-phosphate: step 1/1.</text>
</comment>
<evidence type="ECO:0000256" key="14">
    <source>
        <dbReference type="ARBA" id="ARBA00048247"/>
    </source>
</evidence>
<feature type="domain" description="Nucleotidyl transferase" evidence="17">
    <location>
        <begin position="5"/>
        <end position="213"/>
    </location>
</feature>
<evidence type="ECO:0000256" key="5">
    <source>
        <dbReference type="ARBA" id="ARBA00022679"/>
    </source>
</evidence>
<dbReference type="GO" id="GO:0071555">
    <property type="term" value="P:cell wall organization"/>
    <property type="evidence" value="ECO:0007669"/>
    <property type="project" value="UniProtKB-KW"/>
</dbReference>
<comment type="caution">
    <text evidence="18">The sequence shown here is derived from an EMBL/GenBank/DDBJ whole genome shotgun (WGS) entry which is preliminary data.</text>
</comment>
<evidence type="ECO:0000256" key="1">
    <source>
        <dbReference type="ARBA" id="ARBA00001946"/>
    </source>
</evidence>
<evidence type="ECO:0000256" key="16">
    <source>
        <dbReference type="ARBA" id="ARBA00049628"/>
    </source>
</evidence>